<reference evidence="1" key="1">
    <citation type="submission" date="2017-02" db="UniProtKB">
        <authorList>
            <consortium name="WormBaseParasite"/>
        </authorList>
    </citation>
    <scope>IDENTIFICATION</scope>
</reference>
<name>A0A0R3SRE1_HYMDI</name>
<accession>A0A0R3SRE1</accession>
<sequence>LDLQQNSDWELSRSLLMYSFSSNIISTNDQVCKFKEDQKEKEETKVKRLHSWVKKSNKKVVKTTPHKAIQFMILNSVL</sequence>
<evidence type="ECO:0000313" key="1">
    <source>
        <dbReference type="WBParaSite" id="HDID_0000773701-mRNA-1"/>
    </source>
</evidence>
<protein>
    <submittedName>
        <fullName evidence="1">Ovule protein</fullName>
    </submittedName>
</protein>
<dbReference type="WBParaSite" id="HDID_0000773701-mRNA-1">
    <property type="protein sequence ID" value="HDID_0000773701-mRNA-1"/>
    <property type="gene ID" value="HDID_0000773701"/>
</dbReference>
<organism evidence="1">
    <name type="scientific">Hymenolepis diminuta</name>
    <name type="common">Rat tapeworm</name>
    <dbReference type="NCBI Taxonomy" id="6216"/>
    <lineage>
        <taxon>Eukaryota</taxon>
        <taxon>Metazoa</taxon>
        <taxon>Spiralia</taxon>
        <taxon>Lophotrochozoa</taxon>
        <taxon>Platyhelminthes</taxon>
        <taxon>Cestoda</taxon>
        <taxon>Eucestoda</taxon>
        <taxon>Cyclophyllidea</taxon>
        <taxon>Hymenolepididae</taxon>
        <taxon>Hymenolepis</taxon>
    </lineage>
</organism>
<dbReference type="AlphaFoldDB" id="A0A0R3SRE1"/>
<proteinExistence type="predicted"/>